<dbReference type="OrthoDB" id="3261594at2759"/>
<evidence type="ECO:0000313" key="1">
    <source>
        <dbReference type="EMBL" id="KIJ26315.1"/>
    </source>
</evidence>
<name>A0A0C9UM04_SPHS4</name>
<protein>
    <submittedName>
        <fullName evidence="1">Uncharacterized protein</fullName>
    </submittedName>
</protein>
<sequence>MAYTGPLADQETCIECGASIWDKVTLHKSKGKTKKPACEFLTVPIGPQIQALFHSPDMAKEFMYLQNRADDMQRKVEAGESIQQYDDISMDGAQLYHDKESDGWIIIFVLFMVSPENCIIGGPNAPKPMESFFYPGLYHISALQKESLKIWNVSTNCLYSSNLIYWGLSLSNFLWIEGSS</sequence>
<dbReference type="EMBL" id="KN837374">
    <property type="protein sequence ID" value="KIJ26315.1"/>
    <property type="molecule type" value="Genomic_DNA"/>
</dbReference>
<dbReference type="AlphaFoldDB" id="A0A0C9UM04"/>
<evidence type="ECO:0000313" key="2">
    <source>
        <dbReference type="Proteomes" id="UP000054279"/>
    </source>
</evidence>
<reference evidence="1 2" key="1">
    <citation type="submission" date="2014-06" db="EMBL/GenBank/DDBJ databases">
        <title>Evolutionary Origins and Diversification of the Mycorrhizal Mutualists.</title>
        <authorList>
            <consortium name="DOE Joint Genome Institute"/>
            <consortium name="Mycorrhizal Genomics Consortium"/>
            <person name="Kohler A."/>
            <person name="Kuo A."/>
            <person name="Nagy L.G."/>
            <person name="Floudas D."/>
            <person name="Copeland A."/>
            <person name="Barry K.W."/>
            <person name="Cichocki N."/>
            <person name="Veneault-Fourrey C."/>
            <person name="LaButti K."/>
            <person name="Lindquist E.A."/>
            <person name="Lipzen A."/>
            <person name="Lundell T."/>
            <person name="Morin E."/>
            <person name="Murat C."/>
            <person name="Riley R."/>
            <person name="Ohm R."/>
            <person name="Sun H."/>
            <person name="Tunlid A."/>
            <person name="Henrissat B."/>
            <person name="Grigoriev I.V."/>
            <person name="Hibbett D.S."/>
            <person name="Martin F."/>
        </authorList>
    </citation>
    <scope>NUCLEOTIDE SEQUENCE [LARGE SCALE GENOMIC DNA]</scope>
    <source>
        <strain evidence="1 2">SS14</strain>
    </source>
</reference>
<keyword evidence="2" id="KW-1185">Reference proteome</keyword>
<dbReference type="HOGENOM" id="CLU_007337_1_2_1"/>
<organism evidence="1 2">
    <name type="scientific">Sphaerobolus stellatus (strain SS14)</name>
    <dbReference type="NCBI Taxonomy" id="990650"/>
    <lineage>
        <taxon>Eukaryota</taxon>
        <taxon>Fungi</taxon>
        <taxon>Dikarya</taxon>
        <taxon>Basidiomycota</taxon>
        <taxon>Agaricomycotina</taxon>
        <taxon>Agaricomycetes</taxon>
        <taxon>Phallomycetidae</taxon>
        <taxon>Geastrales</taxon>
        <taxon>Sphaerobolaceae</taxon>
        <taxon>Sphaerobolus</taxon>
    </lineage>
</organism>
<gene>
    <name evidence="1" type="ORF">M422DRAFT_62157</name>
</gene>
<accession>A0A0C9UM04</accession>
<dbReference type="Proteomes" id="UP000054279">
    <property type="component" value="Unassembled WGS sequence"/>
</dbReference>
<proteinExistence type="predicted"/>